<evidence type="ECO:0000313" key="3">
    <source>
        <dbReference type="Proteomes" id="UP000216063"/>
    </source>
</evidence>
<comment type="caution">
    <text evidence="2">The sequence shown here is derived from an EMBL/GenBank/DDBJ whole genome shotgun (WGS) entry which is preliminary data.</text>
</comment>
<protein>
    <submittedName>
        <fullName evidence="2">Uncharacterized protein</fullName>
    </submittedName>
</protein>
<gene>
    <name evidence="2" type="ORF">CG716_09730</name>
</gene>
<dbReference type="EMBL" id="NOZR01000006">
    <property type="protein sequence ID" value="OYN80403.1"/>
    <property type="molecule type" value="Genomic_DNA"/>
</dbReference>
<feature type="transmembrane region" description="Helical" evidence="1">
    <location>
        <begin position="6"/>
        <end position="22"/>
    </location>
</feature>
<name>A0A255DXE1_9MYCO</name>
<proteinExistence type="predicted"/>
<keyword evidence="1" id="KW-0472">Membrane</keyword>
<keyword evidence="1" id="KW-1133">Transmembrane helix</keyword>
<organism evidence="2 3">
    <name type="scientific">Mycolicibacterium sphagni</name>
    <dbReference type="NCBI Taxonomy" id="1786"/>
    <lineage>
        <taxon>Bacteria</taxon>
        <taxon>Bacillati</taxon>
        <taxon>Actinomycetota</taxon>
        <taxon>Actinomycetes</taxon>
        <taxon>Mycobacteriales</taxon>
        <taxon>Mycobacteriaceae</taxon>
        <taxon>Mycolicibacterium</taxon>
    </lineage>
</organism>
<evidence type="ECO:0000313" key="2">
    <source>
        <dbReference type="EMBL" id="OYN80403.1"/>
    </source>
</evidence>
<evidence type="ECO:0000256" key="1">
    <source>
        <dbReference type="SAM" id="Phobius"/>
    </source>
</evidence>
<keyword evidence="3" id="KW-1185">Reference proteome</keyword>
<dbReference type="Proteomes" id="UP000216063">
    <property type="component" value="Unassembled WGS sequence"/>
</dbReference>
<sequence>MGDYWWLIAPALMIVPFLGAWLEKRFGDDPADDVDAIGCPECSHEAGLDPGGNCCSAVEAIGGWVDGGCTCQNDYHWRFESVVGR</sequence>
<keyword evidence="1" id="KW-0812">Transmembrane</keyword>
<dbReference type="AlphaFoldDB" id="A0A255DXE1"/>
<reference evidence="2 3" key="1">
    <citation type="submission" date="2017-07" db="EMBL/GenBank/DDBJ databases">
        <title>The new phylogeny of genus Mycobacterium.</title>
        <authorList>
            <person name="Tortoli E."/>
            <person name="Trovato A."/>
            <person name="Cirillo D.M."/>
        </authorList>
    </citation>
    <scope>NUCLEOTIDE SEQUENCE [LARGE SCALE GENOMIC DNA]</scope>
    <source>
        <strain evidence="2 3">ATCC 33027</strain>
    </source>
</reference>
<accession>A0A255DXE1</accession>